<dbReference type="Proteomes" id="UP001431429">
    <property type="component" value="Unassembled WGS sequence"/>
</dbReference>
<dbReference type="RefSeq" id="WP_250918088.1">
    <property type="nucleotide sequence ID" value="NZ_JAMQAW010000006.1"/>
</dbReference>
<keyword evidence="3" id="KW-1185">Reference proteome</keyword>
<name>A0ABT0UGF7_9ACTN</name>
<evidence type="ECO:0000313" key="2">
    <source>
        <dbReference type="EMBL" id="MCM2387724.1"/>
    </source>
</evidence>
<dbReference type="Gene3D" id="3.40.630.30">
    <property type="match status" value="1"/>
</dbReference>
<comment type="caution">
    <text evidence="2">The sequence shown here is derived from an EMBL/GenBank/DDBJ whole genome shotgun (WGS) entry which is preliminary data.</text>
</comment>
<dbReference type="PROSITE" id="PS51186">
    <property type="entry name" value="GNAT"/>
    <property type="match status" value="1"/>
</dbReference>
<reference evidence="2" key="1">
    <citation type="submission" date="2022-06" db="EMBL/GenBank/DDBJ databases">
        <title>Genome public.</title>
        <authorList>
            <person name="Sun Q."/>
        </authorList>
    </citation>
    <scope>NUCLEOTIDE SEQUENCE</scope>
    <source>
        <strain evidence="2">CWNU-1</strain>
    </source>
</reference>
<evidence type="ECO:0000313" key="3">
    <source>
        <dbReference type="Proteomes" id="UP001431429"/>
    </source>
</evidence>
<gene>
    <name evidence="2" type="ORF">NBG84_05275</name>
</gene>
<dbReference type="EMBL" id="JAMQAW010000006">
    <property type="protein sequence ID" value="MCM2387724.1"/>
    <property type="molecule type" value="Genomic_DNA"/>
</dbReference>
<proteinExistence type="predicted"/>
<accession>A0ABT0UGF7</accession>
<protein>
    <submittedName>
        <fullName evidence="2">GNAT family N-acetyltransferase</fullName>
    </submittedName>
</protein>
<dbReference type="Pfam" id="PF13527">
    <property type="entry name" value="Acetyltransf_9"/>
    <property type="match status" value="1"/>
</dbReference>
<dbReference type="InterPro" id="IPR016181">
    <property type="entry name" value="Acyl_CoA_acyltransferase"/>
</dbReference>
<organism evidence="2 3">
    <name type="scientific">Streptomyces albipurpureus</name>
    <dbReference type="NCBI Taxonomy" id="2897419"/>
    <lineage>
        <taxon>Bacteria</taxon>
        <taxon>Bacillati</taxon>
        <taxon>Actinomycetota</taxon>
        <taxon>Actinomycetes</taxon>
        <taxon>Kitasatosporales</taxon>
        <taxon>Streptomycetaceae</taxon>
        <taxon>Streptomyces</taxon>
    </lineage>
</organism>
<sequence length="185" mass="20154">MSETTWLVRTAHTHEFTPQELAAIHDLLDKAFGGDFGDEDWDHSLGGVHTVLYDSDGAPVAHGSVIMRRVMHGGRSYRVGYVEGVAVRAELRRQGLGDLVMGVLEGVIGRAYDLGALSASDAGAALYRSRDWQLWRGRIEAIGPAGVVHLPDEEDSTFLWAGSAAEKLPEPSKALVFDWRDGDVL</sequence>
<feature type="domain" description="N-acetyltransferase" evidence="1">
    <location>
        <begin position="11"/>
        <end position="166"/>
    </location>
</feature>
<evidence type="ECO:0000259" key="1">
    <source>
        <dbReference type="PROSITE" id="PS51186"/>
    </source>
</evidence>
<dbReference type="InterPro" id="IPR000182">
    <property type="entry name" value="GNAT_dom"/>
</dbReference>
<dbReference type="SUPFAM" id="SSF55729">
    <property type="entry name" value="Acyl-CoA N-acyltransferases (Nat)"/>
    <property type="match status" value="1"/>
</dbReference>